<dbReference type="Proteomes" id="UP000887458">
    <property type="component" value="Unassembled WGS sequence"/>
</dbReference>
<reference evidence="1 2" key="1">
    <citation type="journal article" date="2018" name="J. Allergy Clin. Immunol.">
        <title>High-quality assembly of Dermatophagoides pteronyssinus genome and transcriptome reveals a wide range of novel allergens.</title>
        <authorList>
            <person name="Liu X.Y."/>
            <person name="Yang K.Y."/>
            <person name="Wang M.Q."/>
            <person name="Kwok J.S."/>
            <person name="Zeng X."/>
            <person name="Yang Z."/>
            <person name="Xiao X.J."/>
            <person name="Lau C.P."/>
            <person name="Li Y."/>
            <person name="Huang Z.M."/>
            <person name="Ba J.G."/>
            <person name="Yim A.K."/>
            <person name="Ouyang C.Y."/>
            <person name="Ngai S.M."/>
            <person name="Chan T.F."/>
            <person name="Leung E.L."/>
            <person name="Liu L."/>
            <person name="Liu Z.G."/>
            <person name="Tsui S.K."/>
        </authorList>
    </citation>
    <scope>NUCLEOTIDE SEQUENCE [LARGE SCALE GENOMIC DNA]</scope>
    <source>
        <strain evidence="1">Derp</strain>
    </source>
</reference>
<gene>
    <name evidence="1" type="ORF">DERP_004884</name>
</gene>
<proteinExistence type="predicted"/>
<protein>
    <submittedName>
        <fullName evidence="1">Uncharacterized protein</fullName>
    </submittedName>
</protein>
<name>A0ABQ8JSS5_DERPT</name>
<evidence type="ECO:0000313" key="1">
    <source>
        <dbReference type="EMBL" id="KAH9425668.1"/>
    </source>
</evidence>
<comment type="caution">
    <text evidence="1">The sequence shown here is derived from an EMBL/GenBank/DDBJ whole genome shotgun (WGS) entry which is preliminary data.</text>
</comment>
<evidence type="ECO:0000313" key="2">
    <source>
        <dbReference type="Proteomes" id="UP000887458"/>
    </source>
</evidence>
<accession>A0ABQ8JSS5</accession>
<dbReference type="EMBL" id="NJHN03000017">
    <property type="protein sequence ID" value="KAH9425668.1"/>
    <property type="molecule type" value="Genomic_DNA"/>
</dbReference>
<reference evidence="1 2" key="2">
    <citation type="journal article" date="2022" name="Mol. Biol. Evol.">
        <title>Comparative Genomics Reveals Insights into the Divergent Evolution of Astigmatic Mites and Household Pest Adaptations.</title>
        <authorList>
            <person name="Xiong Q."/>
            <person name="Wan A.T."/>
            <person name="Liu X."/>
            <person name="Fung C.S."/>
            <person name="Xiao X."/>
            <person name="Malainual N."/>
            <person name="Hou J."/>
            <person name="Wang L."/>
            <person name="Wang M."/>
            <person name="Yang K.Y."/>
            <person name="Cui Y."/>
            <person name="Leung E.L."/>
            <person name="Nong W."/>
            <person name="Shin S.K."/>
            <person name="Au S.W."/>
            <person name="Jeong K.Y."/>
            <person name="Chew F.T."/>
            <person name="Hui J.H."/>
            <person name="Leung T.F."/>
            <person name="Tungtrongchitr A."/>
            <person name="Zhong N."/>
            <person name="Liu Z."/>
            <person name="Tsui S.K."/>
        </authorList>
    </citation>
    <scope>NUCLEOTIDE SEQUENCE [LARGE SCALE GENOMIC DNA]</scope>
    <source>
        <strain evidence="1">Derp</strain>
    </source>
</reference>
<sequence length="72" mass="8133">MDRTLAMIVSTAGNKPTALTPYNDKVLENQRPWIDYVTKQTFDNRVVKASPSLLSPTNEIQLQSSDEPKRNV</sequence>
<keyword evidence="2" id="KW-1185">Reference proteome</keyword>
<organism evidence="1 2">
    <name type="scientific">Dermatophagoides pteronyssinus</name>
    <name type="common">European house dust mite</name>
    <dbReference type="NCBI Taxonomy" id="6956"/>
    <lineage>
        <taxon>Eukaryota</taxon>
        <taxon>Metazoa</taxon>
        <taxon>Ecdysozoa</taxon>
        <taxon>Arthropoda</taxon>
        <taxon>Chelicerata</taxon>
        <taxon>Arachnida</taxon>
        <taxon>Acari</taxon>
        <taxon>Acariformes</taxon>
        <taxon>Sarcoptiformes</taxon>
        <taxon>Astigmata</taxon>
        <taxon>Psoroptidia</taxon>
        <taxon>Analgoidea</taxon>
        <taxon>Pyroglyphidae</taxon>
        <taxon>Dermatophagoidinae</taxon>
        <taxon>Dermatophagoides</taxon>
    </lineage>
</organism>